<dbReference type="KEGG" id="psuu:Psuf_042120"/>
<dbReference type="SUPFAM" id="SSF52540">
    <property type="entry name" value="P-loop containing nucleoside triphosphate hydrolases"/>
    <property type="match status" value="1"/>
</dbReference>
<dbReference type="RefSeq" id="WP_173158570.1">
    <property type="nucleotide sequence ID" value="NZ_AP022871.1"/>
</dbReference>
<organism evidence="2 3">
    <name type="scientific">Phytohabitans suffuscus</name>
    <dbReference type="NCBI Taxonomy" id="624315"/>
    <lineage>
        <taxon>Bacteria</taxon>
        <taxon>Bacillati</taxon>
        <taxon>Actinomycetota</taxon>
        <taxon>Actinomycetes</taxon>
        <taxon>Micromonosporales</taxon>
        <taxon>Micromonosporaceae</taxon>
    </lineage>
</organism>
<reference evidence="2 3" key="2">
    <citation type="submission" date="2020-03" db="EMBL/GenBank/DDBJ databases">
        <authorList>
            <person name="Ichikawa N."/>
            <person name="Kimura A."/>
            <person name="Kitahashi Y."/>
            <person name="Uohara A."/>
        </authorList>
    </citation>
    <scope>NUCLEOTIDE SEQUENCE [LARGE SCALE GENOMIC DNA]</scope>
    <source>
        <strain evidence="2 3">NBRC 105367</strain>
    </source>
</reference>
<protein>
    <submittedName>
        <fullName evidence="2">Uncharacterized protein</fullName>
    </submittedName>
</protein>
<dbReference type="EMBL" id="AP022871">
    <property type="protein sequence ID" value="BCB86899.1"/>
    <property type="molecule type" value="Genomic_DNA"/>
</dbReference>
<gene>
    <name evidence="2" type="ORF">Psuf_042120</name>
</gene>
<evidence type="ECO:0000256" key="1">
    <source>
        <dbReference type="SAM" id="MobiDB-lite"/>
    </source>
</evidence>
<reference evidence="2 3" key="1">
    <citation type="submission" date="2020-03" db="EMBL/GenBank/DDBJ databases">
        <title>Whole genome shotgun sequence of Phytohabitans suffuscus NBRC 105367.</title>
        <authorList>
            <person name="Komaki H."/>
            <person name="Tamura T."/>
        </authorList>
    </citation>
    <scope>NUCLEOTIDE SEQUENCE [LARGE SCALE GENOMIC DNA]</scope>
    <source>
        <strain evidence="2 3">NBRC 105367</strain>
    </source>
</reference>
<feature type="compositionally biased region" description="Basic and acidic residues" evidence="1">
    <location>
        <begin position="106"/>
        <end position="116"/>
    </location>
</feature>
<sequence length="717" mass="80161">MLSDDRLGYLGRRSSADRGGDRAATPSGDCPAGGDKTGLAAAYTFGLVRGSRYWNATDRRKAAAKEQFVSVERFRKGYEPQLIGYVADEILYLWSARRSGNPVEPDSTKRPPDPSERGSTSLSELSRQLLTQLGRRRTAYPLDMSLEELAKSQLFVPTRVIRYGLGRQSGRQSITDLVAELTEGRSCLLLGEPGAGKSVTLYWVANECIRAGLIPVVLRAQDATRILGEATWARVKRQAHPRLVLLVDGLDEALESWAATGVPEQLVAEASSVACLITSRTREFEQSPLLKRADLTFDAVYILQDWSVDGEFRDYVTRLSRSGFVEDPGFYHKVARSPVLARLASRPLHARMLTFIGENSAGRLRDSNALYGEYISKLARVAETTLMRRHCQLSDGVLDMWKKLAWAVHLEGGVAATAVDLARHTRLLSTEADHECVRSAVDHIIDARDVDGHELGEFLHYSFYEYLVASYVFNSLRSVRTTQEVLDLFQEDLSREIRHYLVAQIRVGAQLSITRVLKQTLTDTGREIDRPAEAWLSALNLIVYVLSRSASDSVSLLEGLLDTEQSDFLQVSTMWALCHLGSDRSLRQFYERLETSPGLRSQARGYSLYYYGDLDRDSGPPYVDEPPFCAHVQVQQELLQLMQAPEFQKGVKPQRKAIDLYVFMDILAVRGASLPPGAAEHVGEIVNEISDHRIPGDIVARLHEMLKDVSELQKGRR</sequence>
<feature type="region of interest" description="Disordered" evidence="1">
    <location>
        <begin position="99"/>
        <end position="123"/>
    </location>
</feature>
<dbReference type="Gene3D" id="3.40.50.300">
    <property type="entry name" value="P-loop containing nucleotide triphosphate hydrolases"/>
    <property type="match status" value="1"/>
</dbReference>
<accession>A0A6F8YLK2</accession>
<feature type="region of interest" description="Disordered" evidence="1">
    <location>
        <begin position="1"/>
        <end position="35"/>
    </location>
</feature>
<proteinExistence type="predicted"/>
<name>A0A6F8YLK2_9ACTN</name>
<dbReference type="Proteomes" id="UP000503011">
    <property type="component" value="Chromosome"/>
</dbReference>
<dbReference type="InterPro" id="IPR027417">
    <property type="entry name" value="P-loop_NTPase"/>
</dbReference>
<evidence type="ECO:0000313" key="3">
    <source>
        <dbReference type="Proteomes" id="UP000503011"/>
    </source>
</evidence>
<evidence type="ECO:0000313" key="2">
    <source>
        <dbReference type="EMBL" id="BCB86899.1"/>
    </source>
</evidence>
<dbReference type="AlphaFoldDB" id="A0A6F8YLK2"/>
<keyword evidence="3" id="KW-1185">Reference proteome</keyword>